<evidence type="ECO:0000313" key="2">
    <source>
        <dbReference type="EMBL" id="KXB61040.1"/>
    </source>
</evidence>
<comment type="caution">
    <text evidence="2">The sequence shown here is derived from an EMBL/GenBank/DDBJ whole genome shotgun (WGS) entry which is preliminary data.</text>
</comment>
<dbReference type="InterPro" id="IPR031344">
    <property type="entry name" value="DUF5104"/>
</dbReference>
<protein>
    <recommendedName>
        <fullName evidence="4">DUF5104 domain-containing protein</fullName>
    </recommendedName>
</protein>
<reference evidence="3" key="1">
    <citation type="submission" date="2016-01" db="EMBL/GenBank/DDBJ databases">
        <authorList>
            <person name="Mitreva M."/>
            <person name="Pepin K.H."/>
            <person name="Mihindukulasuriya K.A."/>
            <person name="Fulton R."/>
            <person name="Fronick C."/>
            <person name="O'Laughlin M."/>
            <person name="Miner T."/>
            <person name="Herter B."/>
            <person name="Rosa B.A."/>
            <person name="Cordes M."/>
            <person name="Tomlinson C."/>
            <person name="Wollam A."/>
            <person name="Palsikar V.B."/>
            <person name="Mardis E.R."/>
            <person name="Wilson R.K."/>
        </authorList>
    </citation>
    <scope>NUCLEOTIDE SEQUENCE [LARGE SCALE GENOMIC DNA]</scope>
    <source>
        <strain evidence="3">DNF00896</strain>
    </source>
</reference>
<dbReference type="RefSeq" id="WP_060930206.1">
    <property type="nucleotide sequence ID" value="NZ_KQ959775.1"/>
</dbReference>
<dbReference type="PROSITE" id="PS51257">
    <property type="entry name" value="PROKAR_LIPOPROTEIN"/>
    <property type="match status" value="1"/>
</dbReference>
<evidence type="ECO:0000256" key="1">
    <source>
        <dbReference type="SAM" id="SignalP"/>
    </source>
</evidence>
<keyword evidence="1" id="KW-0732">Signal</keyword>
<dbReference type="OrthoDB" id="2035361at2"/>
<accession>A0A134A014</accession>
<dbReference type="PATRIC" id="fig|467210.3.peg.195"/>
<dbReference type="Gene3D" id="3.10.450.50">
    <property type="match status" value="1"/>
</dbReference>
<name>A0A134A014_9FIRM</name>
<feature type="signal peptide" evidence="1">
    <location>
        <begin position="1"/>
        <end position="22"/>
    </location>
</feature>
<keyword evidence="3" id="KW-1185">Reference proteome</keyword>
<evidence type="ECO:0008006" key="4">
    <source>
        <dbReference type="Google" id="ProtNLM"/>
    </source>
</evidence>
<dbReference type="Proteomes" id="UP000070394">
    <property type="component" value="Unassembled WGS sequence"/>
</dbReference>
<evidence type="ECO:0000313" key="3">
    <source>
        <dbReference type="Proteomes" id="UP000070394"/>
    </source>
</evidence>
<proteinExistence type="predicted"/>
<dbReference type="STRING" id="467210.HMPREF1866_00196"/>
<dbReference type="EMBL" id="LSDA01000006">
    <property type="protein sequence ID" value="KXB61040.1"/>
    <property type="molecule type" value="Genomic_DNA"/>
</dbReference>
<dbReference type="AlphaFoldDB" id="A0A134A014"/>
<feature type="chain" id="PRO_5038419394" description="DUF5104 domain-containing protein" evidence="1">
    <location>
        <begin position="23"/>
        <end position="193"/>
    </location>
</feature>
<organism evidence="2 3">
    <name type="scientific">Lachnoanaerobaculum saburreum</name>
    <dbReference type="NCBI Taxonomy" id="467210"/>
    <lineage>
        <taxon>Bacteria</taxon>
        <taxon>Bacillati</taxon>
        <taxon>Bacillota</taxon>
        <taxon>Clostridia</taxon>
        <taxon>Lachnospirales</taxon>
        <taxon>Lachnospiraceae</taxon>
        <taxon>Lachnoanaerobaculum</taxon>
    </lineage>
</organism>
<gene>
    <name evidence="2" type="ORF">HMPREF1866_00196</name>
</gene>
<sequence length="193" mass="22078">MKKIIFLIIASALLISACSSVKNTVDGAKSEITKNDKQPPEEKEYKDKVIAAMDDQNANALKALFSKNARDNIEDMDFKIALLLKRYKGKSKSVKYDRNYPVVTEDKEKGIKRIETYYVVKTDGGNIDFMYLQVVAKDDEDPDEVGISSMMYSPEIWQITMDDSNRGYYLWVDNPLWADFVQPDDVMTTESSR</sequence>
<dbReference type="Pfam" id="PF17117">
    <property type="entry name" value="DUF5104"/>
    <property type="match status" value="1"/>
</dbReference>